<reference evidence="3" key="1">
    <citation type="journal article" date="2023" name="Mol. Phylogenet. Evol.">
        <title>Genome-scale phylogeny and comparative genomics of the fungal order Sordariales.</title>
        <authorList>
            <person name="Hensen N."/>
            <person name="Bonometti L."/>
            <person name="Westerberg I."/>
            <person name="Brannstrom I.O."/>
            <person name="Guillou S."/>
            <person name="Cros-Aarteil S."/>
            <person name="Calhoun S."/>
            <person name="Haridas S."/>
            <person name="Kuo A."/>
            <person name="Mondo S."/>
            <person name="Pangilinan J."/>
            <person name="Riley R."/>
            <person name="LaButti K."/>
            <person name="Andreopoulos B."/>
            <person name="Lipzen A."/>
            <person name="Chen C."/>
            <person name="Yan M."/>
            <person name="Daum C."/>
            <person name="Ng V."/>
            <person name="Clum A."/>
            <person name="Steindorff A."/>
            <person name="Ohm R.A."/>
            <person name="Martin F."/>
            <person name="Silar P."/>
            <person name="Natvig D.O."/>
            <person name="Lalanne C."/>
            <person name="Gautier V."/>
            <person name="Ament-Velasquez S.L."/>
            <person name="Kruys A."/>
            <person name="Hutchinson M.I."/>
            <person name="Powell A.J."/>
            <person name="Barry K."/>
            <person name="Miller A.N."/>
            <person name="Grigoriev I.V."/>
            <person name="Debuchy R."/>
            <person name="Gladieux P."/>
            <person name="Hiltunen Thoren M."/>
            <person name="Johannesson H."/>
        </authorList>
    </citation>
    <scope>NUCLEOTIDE SEQUENCE</scope>
    <source>
        <strain evidence="3">PSN293</strain>
    </source>
</reference>
<evidence type="ECO:0000256" key="2">
    <source>
        <dbReference type="SAM" id="Phobius"/>
    </source>
</evidence>
<sequence>MKYVHITSFSGGLLLALFSKQKLSITTSGWYSTPIMELERPDMRPNVVRMARNSYPLQSDRTKRENQRQNLNRSRKLEIAIKSLGVLAFLLSCVALWPTIASASDTKLATSLAQWTSVKDFMEFCDSHGFNASDCVLVRNMTLSPPPGFSNPNIRRWAAEAGNMTSDLLRSIQVGRVESSVLTIIKFIYPCLGLLAIMRFVKNRYPRYQRTIVRSLASVSNLVQMKMAAHWKPPFYQNRVTNHQNSTRGQTSLETAFESCQVSEVHTGLLDLMLEADGQSTGARPMWASANAGTRRRRILRHRHTHSSNNKRENSTVDDMDDWSSDELVDGRQSSGYGESRRSRRTRLRRRTGAAGRK</sequence>
<protein>
    <submittedName>
        <fullName evidence="3">Uncharacterized protein</fullName>
    </submittedName>
</protein>
<feature type="compositionally biased region" description="Acidic residues" evidence="1">
    <location>
        <begin position="316"/>
        <end position="328"/>
    </location>
</feature>
<reference evidence="3" key="2">
    <citation type="submission" date="2023-05" db="EMBL/GenBank/DDBJ databases">
        <authorList>
            <consortium name="Lawrence Berkeley National Laboratory"/>
            <person name="Steindorff A."/>
            <person name="Hensen N."/>
            <person name="Bonometti L."/>
            <person name="Westerberg I."/>
            <person name="Brannstrom I.O."/>
            <person name="Guillou S."/>
            <person name="Cros-Aarteil S."/>
            <person name="Calhoun S."/>
            <person name="Haridas S."/>
            <person name="Kuo A."/>
            <person name="Mondo S."/>
            <person name="Pangilinan J."/>
            <person name="Riley R."/>
            <person name="Labutti K."/>
            <person name="Andreopoulos B."/>
            <person name="Lipzen A."/>
            <person name="Chen C."/>
            <person name="Yanf M."/>
            <person name="Daum C."/>
            <person name="Ng V."/>
            <person name="Clum A."/>
            <person name="Ohm R."/>
            <person name="Martin F."/>
            <person name="Silar P."/>
            <person name="Natvig D."/>
            <person name="Lalanne C."/>
            <person name="Gautier V."/>
            <person name="Ament-Velasquez S.L."/>
            <person name="Kruys A."/>
            <person name="Hutchinson M.I."/>
            <person name="Powell A.J."/>
            <person name="Barry K."/>
            <person name="Miller A.N."/>
            <person name="Grigoriev I.V."/>
            <person name="Debuchy R."/>
            <person name="Gladieux P."/>
            <person name="Thoren M.H."/>
            <person name="Johannesson H."/>
        </authorList>
    </citation>
    <scope>NUCLEOTIDE SEQUENCE</scope>
    <source>
        <strain evidence="3">PSN293</strain>
    </source>
</reference>
<dbReference type="Proteomes" id="UP001301769">
    <property type="component" value="Unassembled WGS sequence"/>
</dbReference>
<dbReference type="AlphaFoldDB" id="A0AAN6Y2S0"/>
<keyword evidence="2" id="KW-0812">Transmembrane</keyword>
<keyword evidence="2" id="KW-0472">Membrane</keyword>
<name>A0AAN6Y2S0_9PEZI</name>
<proteinExistence type="predicted"/>
<feature type="transmembrane region" description="Helical" evidence="2">
    <location>
        <begin position="181"/>
        <end position="201"/>
    </location>
</feature>
<evidence type="ECO:0000313" key="4">
    <source>
        <dbReference type="Proteomes" id="UP001301769"/>
    </source>
</evidence>
<feature type="region of interest" description="Disordered" evidence="1">
    <location>
        <begin position="283"/>
        <end position="358"/>
    </location>
</feature>
<organism evidence="3 4">
    <name type="scientific">Rhypophila decipiens</name>
    <dbReference type="NCBI Taxonomy" id="261697"/>
    <lineage>
        <taxon>Eukaryota</taxon>
        <taxon>Fungi</taxon>
        <taxon>Dikarya</taxon>
        <taxon>Ascomycota</taxon>
        <taxon>Pezizomycotina</taxon>
        <taxon>Sordariomycetes</taxon>
        <taxon>Sordariomycetidae</taxon>
        <taxon>Sordariales</taxon>
        <taxon>Naviculisporaceae</taxon>
        <taxon>Rhypophila</taxon>
    </lineage>
</organism>
<feature type="compositionally biased region" description="Basic residues" evidence="1">
    <location>
        <begin position="294"/>
        <end position="306"/>
    </location>
</feature>
<feature type="compositionally biased region" description="Basic residues" evidence="1">
    <location>
        <begin position="342"/>
        <end position="358"/>
    </location>
</feature>
<feature type="transmembrane region" description="Helical" evidence="2">
    <location>
        <begin position="79"/>
        <end position="100"/>
    </location>
</feature>
<dbReference type="EMBL" id="MU858159">
    <property type="protein sequence ID" value="KAK4211020.1"/>
    <property type="molecule type" value="Genomic_DNA"/>
</dbReference>
<keyword evidence="2" id="KW-1133">Transmembrane helix</keyword>
<comment type="caution">
    <text evidence="3">The sequence shown here is derived from an EMBL/GenBank/DDBJ whole genome shotgun (WGS) entry which is preliminary data.</text>
</comment>
<evidence type="ECO:0000313" key="3">
    <source>
        <dbReference type="EMBL" id="KAK4211020.1"/>
    </source>
</evidence>
<accession>A0AAN6Y2S0</accession>
<keyword evidence="4" id="KW-1185">Reference proteome</keyword>
<evidence type="ECO:0000256" key="1">
    <source>
        <dbReference type="SAM" id="MobiDB-lite"/>
    </source>
</evidence>
<gene>
    <name evidence="3" type="ORF">QBC37DRAFT_21635</name>
</gene>